<sequence>MTRDCGHSTGDDQRLQTFGEQKGRNGYPNLSGTRSHFHGVMLPPHLLGHVTGPRRLPDHSQSEALLAHAQWALGCEAASYHSRVPTLQMPAPGGEKMVRTQLDQGTG</sequence>
<evidence type="ECO:0000256" key="1">
    <source>
        <dbReference type="SAM" id="MobiDB-lite"/>
    </source>
</evidence>
<feature type="region of interest" description="Disordered" evidence="1">
    <location>
        <begin position="86"/>
        <end position="107"/>
    </location>
</feature>
<name>A0ABN9H4X2_9NEOB</name>
<proteinExistence type="predicted"/>
<evidence type="ECO:0000313" key="3">
    <source>
        <dbReference type="Proteomes" id="UP001162483"/>
    </source>
</evidence>
<dbReference type="EMBL" id="CATNWA010020060">
    <property type="protein sequence ID" value="CAI9616389.1"/>
    <property type="molecule type" value="Genomic_DNA"/>
</dbReference>
<organism evidence="2 3">
    <name type="scientific">Staurois parvus</name>
    <dbReference type="NCBI Taxonomy" id="386267"/>
    <lineage>
        <taxon>Eukaryota</taxon>
        <taxon>Metazoa</taxon>
        <taxon>Chordata</taxon>
        <taxon>Craniata</taxon>
        <taxon>Vertebrata</taxon>
        <taxon>Euteleostomi</taxon>
        <taxon>Amphibia</taxon>
        <taxon>Batrachia</taxon>
        <taxon>Anura</taxon>
        <taxon>Neobatrachia</taxon>
        <taxon>Ranoidea</taxon>
        <taxon>Ranidae</taxon>
        <taxon>Staurois</taxon>
    </lineage>
</organism>
<feature type="non-terminal residue" evidence="2">
    <location>
        <position position="107"/>
    </location>
</feature>
<gene>
    <name evidence="2" type="ORF">SPARVUS_LOCUS15371088</name>
</gene>
<feature type="region of interest" description="Disordered" evidence="1">
    <location>
        <begin position="1"/>
        <end position="38"/>
    </location>
</feature>
<feature type="compositionally biased region" description="Basic and acidic residues" evidence="1">
    <location>
        <begin position="1"/>
        <end position="14"/>
    </location>
</feature>
<protein>
    <submittedName>
        <fullName evidence="2">Uncharacterized protein</fullName>
    </submittedName>
</protein>
<dbReference type="Proteomes" id="UP001162483">
    <property type="component" value="Unassembled WGS sequence"/>
</dbReference>
<comment type="caution">
    <text evidence="2">The sequence shown here is derived from an EMBL/GenBank/DDBJ whole genome shotgun (WGS) entry which is preliminary data.</text>
</comment>
<keyword evidence="3" id="KW-1185">Reference proteome</keyword>
<evidence type="ECO:0000313" key="2">
    <source>
        <dbReference type="EMBL" id="CAI9616389.1"/>
    </source>
</evidence>
<reference evidence="2" key="1">
    <citation type="submission" date="2023-05" db="EMBL/GenBank/DDBJ databases">
        <authorList>
            <person name="Stuckert A."/>
        </authorList>
    </citation>
    <scope>NUCLEOTIDE SEQUENCE</scope>
</reference>
<accession>A0ABN9H4X2</accession>